<protein>
    <recommendedName>
        <fullName evidence="1">Phospholipase C/D domain-containing protein</fullName>
    </recommendedName>
</protein>
<comment type="caution">
    <text evidence="2">The sequence shown here is derived from an EMBL/GenBank/DDBJ whole genome shotgun (WGS) entry which is preliminary data.</text>
</comment>
<gene>
    <name evidence="2" type="ORF">CIL03_14460</name>
</gene>
<dbReference type="RefSeq" id="WP_094886589.1">
    <property type="nucleotide sequence ID" value="NZ_NPMS01000007.1"/>
</dbReference>
<dbReference type="EMBL" id="NPMS01000007">
    <property type="protein sequence ID" value="OZU87901.1"/>
    <property type="molecule type" value="Genomic_DNA"/>
</dbReference>
<proteinExistence type="predicted"/>
<dbReference type="InterPro" id="IPR029002">
    <property type="entry name" value="PLPC/GPLD1"/>
</dbReference>
<dbReference type="Pfam" id="PF00882">
    <property type="entry name" value="Zn_dep_PLPC"/>
    <property type="match status" value="1"/>
</dbReference>
<accession>A0A265N7X3</accession>
<sequence length="304" mass="35516">MPNIWTHILFCEDVVDAVKKPYPFSQHEAYMKLGAQGPDPFFYFNFWPWVKDEPVHNIGMALHTISCGDFLMDLITNAKNKSGQVQAFVIGFITHHILDRNTHPYIHYRAGYEGSNHQKLEILIDTKMMEKYHNLKTWKAPVYKEIDVGRSLNKDIIDLMHELIGKHYPDLYRESAGYIQKAYQDMKLAFRILSDPYGWKNILFKSLISSYSHQPVKNDVDYLNLNESTWHHPATNEPCNKSFIDLYKKGRAEGIEILTEVQSYWQDDKEHSIQRLTDLVGNISYDTGKPLELNLENRYCDPIV</sequence>
<dbReference type="OrthoDB" id="9810528at2"/>
<organism evidence="2 3">
    <name type="scientific">Virgibacillus indicus</name>
    <dbReference type="NCBI Taxonomy" id="2024554"/>
    <lineage>
        <taxon>Bacteria</taxon>
        <taxon>Bacillati</taxon>
        <taxon>Bacillota</taxon>
        <taxon>Bacilli</taxon>
        <taxon>Bacillales</taxon>
        <taxon>Bacillaceae</taxon>
        <taxon>Virgibacillus</taxon>
    </lineage>
</organism>
<evidence type="ECO:0000313" key="3">
    <source>
        <dbReference type="Proteomes" id="UP000216498"/>
    </source>
</evidence>
<feature type="domain" description="Phospholipase C/D" evidence="1">
    <location>
        <begin position="6"/>
        <end position="143"/>
    </location>
</feature>
<evidence type="ECO:0000313" key="2">
    <source>
        <dbReference type="EMBL" id="OZU87901.1"/>
    </source>
</evidence>
<dbReference type="Proteomes" id="UP000216498">
    <property type="component" value="Unassembled WGS sequence"/>
</dbReference>
<name>A0A265N7X3_9BACI</name>
<dbReference type="AlphaFoldDB" id="A0A265N7X3"/>
<reference evidence="2 3" key="1">
    <citation type="submission" date="2017-08" db="EMBL/GenBank/DDBJ databases">
        <title>Virgibacillus indicus sp. nov. and Virgibacillus profoundi sp. nov, two moderately halophilic bacteria isolated from marine sediment by using the Microfluidic Streak Plate.</title>
        <authorList>
            <person name="Xu B."/>
            <person name="Hu B."/>
            <person name="Wang J."/>
            <person name="Zhu Y."/>
            <person name="Huang L."/>
            <person name="Du W."/>
            <person name="Huang Y."/>
        </authorList>
    </citation>
    <scope>NUCLEOTIDE SEQUENCE [LARGE SCALE GENOMIC DNA]</scope>
    <source>
        <strain evidence="2 3">IO3-P2-C2</strain>
    </source>
</reference>
<evidence type="ECO:0000259" key="1">
    <source>
        <dbReference type="Pfam" id="PF00882"/>
    </source>
</evidence>
<keyword evidence="3" id="KW-1185">Reference proteome</keyword>